<protein>
    <submittedName>
        <fullName evidence="2">Cry-like protein</fullName>
    </submittedName>
</protein>
<dbReference type="SUPFAM" id="SSF56973">
    <property type="entry name" value="Aerolisin/ETX pore-forming domain"/>
    <property type="match status" value="1"/>
</dbReference>
<evidence type="ECO:0000313" key="2">
    <source>
        <dbReference type="EMBL" id="AGS78124.1"/>
    </source>
</evidence>
<dbReference type="AlphaFoldDB" id="S5VLD0"/>
<sequence>MKMKIVNIKKAAPIALLSTMVLFSSSPAFAATQSVTDIKMQQGQGTTPTTRVAVTKDQIKKDLADFLFYYLAENQKSTDGTNFVYTYQKLLQKWNLQFENIQSNIKLPTPTNLIYTDDYLDIASFTNKTAQDQEYLTESKTEKFSDTFSYTNAEGTKIGLSSETKLGIGIPFVAEGGEKITLSTEFTYNHSETNATTHEVSYTYPSQKLKCKPGYKTTLQARIQKGTFSGTSDIDTGILNTQELVDILAKGGALSQQKQRPNASTFVYDMYKAGMNFGLQLPSYVTLDDKTKTVVFGKSTIQYEGIAGHFLEAEMSEQSLGKTLFVKVEPLDASKKTVTMSLADYKNPTIQEKLLKQ</sequence>
<accession>S5VLD0</accession>
<evidence type="ECO:0000256" key="1">
    <source>
        <dbReference type="SAM" id="SignalP"/>
    </source>
</evidence>
<dbReference type="InterPro" id="IPR004991">
    <property type="entry name" value="Aerolysin-like"/>
</dbReference>
<proteinExistence type="predicted"/>
<keyword evidence="1" id="KW-0732">Signal</keyword>
<feature type="chain" id="PRO_5004542002" evidence="1">
    <location>
        <begin position="31"/>
        <end position="357"/>
    </location>
</feature>
<reference evidence="2" key="1">
    <citation type="submission" date="2013-04" db="EMBL/GenBank/DDBJ databases">
        <title>A novel Bacillus thuringiensis Cry-like protein from a rare filamentous strain is required for crystal localization within the exosporium.</title>
        <authorList>
            <person name="Ammons D."/>
            <person name="Rampersad J."/>
        </authorList>
    </citation>
    <scope>NUCLEOTIDE SEQUENCE</scope>
    <source>
        <strain evidence="2">Bt2-56</strain>
    </source>
</reference>
<dbReference type="EMBL" id="KC898942">
    <property type="protein sequence ID" value="AGS78124.1"/>
    <property type="molecule type" value="Genomic_DNA"/>
</dbReference>
<dbReference type="Gene3D" id="2.170.15.10">
    <property type="entry name" value="Proaerolysin, chain A, domain 3"/>
    <property type="match status" value="1"/>
</dbReference>
<organism evidence="2">
    <name type="scientific">Bacillus thuringiensis</name>
    <dbReference type="NCBI Taxonomy" id="1428"/>
    <lineage>
        <taxon>Bacteria</taxon>
        <taxon>Bacillati</taxon>
        <taxon>Bacillota</taxon>
        <taxon>Bacilli</taxon>
        <taxon>Bacillales</taxon>
        <taxon>Bacillaceae</taxon>
        <taxon>Bacillus</taxon>
        <taxon>Bacillus cereus group</taxon>
    </lineage>
</organism>
<feature type="signal peptide" evidence="1">
    <location>
        <begin position="1"/>
        <end position="30"/>
    </location>
</feature>
<dbReference type="Pfam" id="PF03318">
    <property type="entry name" value="ETX_MTX2"/>
    <property type="match status" value="1"/>
</dbReference>
<name>S5VLD0_BACTU</name>
<dbReference type="CDD" id="cd20223">
    <property type="entry name" value="PFM_epsilon-toxin-like"/>
    <property type="match status" value="1"/>
</dbReference>